<gene>
    <name evidence="9" type="ORF">BOKJ2_LOCUS6843</name>
</gene>
<keyword evidence="10" id="KW-1185">Reference proteome</keyword>
<evidence type="ECO:0000256" key="3">
    <source>
        <dbReference type="ARBA" id="ARBA00022792"/>
    </source>
</evidence>
<dbReference type="InterPro" id="IPR019133">
    <property type="entry name" value="MIC60"/>
</dbReference>
<keyword evidence="4" id="KW-1133">Transmembrane helix</keyword>
<dbReference type="GO" id="GO:0042407">
    <property type="term" value="P:cristae formation"/>
    <property type="evidence" value="ECO:0007669"/>
    <property type="project" value="TreeGrafter"/>
</dbReference>
<dbReference type="Pfam" id="PF09731">
    <property type="entry name" value="Mitofilin"/>
    <property type="match status" value="1"/>
</dbReference>
<comment type="subcellular location">
    <subcellularLocation>
        <location evidence="7">Mitochondrion inner membrane</location>
        <topology evidence="7">Single-pass membrane protein</topology>
    </subcellularLocation>
</comment>
<dbReference type="OrthoDB" id="10261039at2759"/>
<evidence type="ECO:0000256" key="4">
    <source>
        <dbReference type="ARBA" id="ARBA00022989"/>
    </source>
</evidence>
<keyword evidence="2 7" id="KW-0812">Transmembrane</keyword>
<comment type="function">
    <text evidence="7">Component of the MICOS complex, a large protein complex of the mitochondrial inner membrane that plays crucial roles in the maintenance of crista junctions, inner membrane architecture, and formation of contact sites to the outer membrane.</text>
</comment>
<dbReference type="Proteomes" id="UP000614601">
    <property type="component" value="Unassembled WGS sequence"/>
</dbReference>
<keyword evidence="8" id="KW-0175">Coiled coil</keyword>
<dbReference type="PANTHER" id="PTHR15415:SF7">
    <property type="entry name" value="MICOS COMPLEX SUBUNIT MIC60"/>
    <property type="match status" value="1"/>
</dbReference>
<comment type="caution">
    <text evidence="9">The sequence shown here is derived from an EMBL/GenBank/DDBJ whole genome shotgun (WGS) entry which is preliminary data.</text>
</comment>
<dbReference type="GO" id="GO:0061617">
    <property type="term" value="C:MICOS complex"/>
    <property type="evidence" value="ECO:0007669"/>
    <property type="project" value="TreeGrafter"/>
</dbReference>
<proteinExistence type="inferred from homology"/>
<accession>A0A811KNQ5</accession>
<name>A0A811KNQ5_9BILA</name>
<dbReference type="Proteomes" id="UP000783686">
    <property type="component" value="Unassembled WGS sequence"/>
</dbReference>
<keyword evidence="5 7" id="KW-0496">Mitochondrion</keyword>
<evidence type="ECO:0000256" key="5">
    <source>
        <dbReference type="ARBA" id="ARBA00023128"/>
    </source>
</evidence>
<evidence type="ECO:0000256" key="8">
    <source>
        <dbReference type="SAM" id="Coils"/>
    </source>
</evidence>
<keyword evidence="3 7" id="KW-0999">Mitochondrion inner membrane</keyword>
<evidence type="ECO:0000256" key="7">
    <source>
        <dbReference type="RuleBase" id="RU363000"/>
    </source>
</evidence>
<evidence type="ECO:0000256" key="2">
    <source>
        <dbReference type="ARBA" id="ARBA00022692"/>
    </source>
</evidence>
<feature type="coiled-coil region" evidence="8">
    <location>
        <begin position="327"/>
        <end position="366"/>
    </location>
</feature>
<protein>
    <recommendedName>
        <fullName evidence="7">MICOS complex subunit MIC60</fullName>
    </recommendedName>
    <alternativeName>
        <fullName evidence="7">Mitofilin</fullName>
    </alternativeName>
</protein>
<comment type="similarity">
    <text evidence="1 7">Belongs to the MICOS complex subunit Mic60 family.</text>
</comment>
<reference evidence="9" key="1">
    <citation type="submission" date="2020-09" db="EMBL/GenBank/DDBJ databases">
        <authorList>
            <person name="Kikuchi T."/>
        </authorList>
    </citation>
    <scope>NUCLEOTIDE SEQUENCE</scope>
    <source>
        <strain evidence="9">SH1</strain>
    </source>
</reference>
<organism evidence="9 10">
    <name type="scientific">Bursaphelenchus okinawaensis</name>
    <dbReference type="NCBI Taxonomy" id="465554"/>
    <lineage>
        <taxon>Eukaryota</taxon>
        <taxon>Metazoa</taxon>
        <taxon>Ecdysozoa</taxon>
        <taxon>Nematoda</taxon>
        <taxon>Chromadorea</taxon>
        <taxon>Rhabditida</taxon>
        <taxon>Tylenchina</taxon>
        <taxon>Tylenchomorpha</taxon>
        <taxon>Aphelenchoidea</taxon>
        <taxon>Aphelenchoididae</taxon>
        <taxon>Bursaphelenchus</taxon>
    </lineage>
</organism>
<sequence length="678" mass="75830">MLRLAAKESIKCRIGAVREASSSAAEGAQKSAGFGKKLFALTAVGAGAVGGTVGYAYVDPSFRKQVEDAVPQSKQLFEATIGPASRNALENTPIIEKLSHGISDVKHKVSDVAHRVVPEKKEALPPSKPKPEIVPVDVHKPVVTFPAKKVTSEEAAQALKEVERKIIAQLEKTQQVVQEATQAKIQTIEAVSEHAKSIKDAVDAGPKANWDKVREALANSEQLASKDIELESKGRHALDALKKVIASSKHEESSSAAPILVNARNSAEKFAYQLDELNQMIQTQRNESKVFNQYKDLINQSRERFAEEIKAVVPNVDIHAKEKKLNEEELNALIAHAHLRVDQLRRQLAEQQLLEEKNIAKALEEQRKSDANLSRAQLDLELTRVKEIGNVELERKLRDERGNWEKELEERLQRAAAAHADNLEQVVRTQKQLHDIENAQAVDEAVEKERHLHQKQVELALEKLRGIETALSSRVALDAENRKAKQFWLACQNLHESIEFGQKAGETVEQRRKPLEKELAVIGKACENDEFVKTLLTTFPTASLKTGVYTEADLKLRFKQVYKIGFRVATVDVNGGSLSKYLSSWIQSLFIVDFPRRFSPEDPLDLKTLDNRELLVRVKYFVEKNDFLTAIKVAQLLDGPAAGIARDWIKDTRQHLEVKFLADLLLSHAAVSSIRSVY</sequence>
<evidence type="ECO:0000256" key="6">
    <source>
        <dbReference type="ARBA" id="ARBA00023136"/>
    </source>
</evidence>
<evidence type="ECO:0000313" key="9">
    <source>
        <dbReference type="EMBL" id="CAD5216949.1"/>
    </source>
</evidence>
<evidence type="ECO:0000313" key="10">
    <source>
        <dbReference type="Proteomes" id="UP000614601"/>
    </source>
</evidence>
<dbReference type="EMBL" id="CAJFDH010000003">
    <property type="protein sequence ID" value="CAD5216949.1"/>
    <property type="molecule type" value="Genomic_DNA"/>
</dbReference>
<dbReference type="PANTHER" id="PTHR15415">
    <property type="entry name" value="MITOFILIN"/>
    <property type="match status" value="1"/>
</dbReference>
<evidence type="ECO:0000256" key="1">
    <source>
        <dbReference type="ARBA" id="ARBA00010877"/>
    </source>
</evidence>
<dbReference type="EMBL" id="CAJFCW020000003">
    <property type="protein sequence ID" value="CAG9106867.1"/>
    <property type="molecule type" value="Genomic_DNA"/>
</dbReference>
<comment type="subunit">
    <text evidence="7">Component of the mitochondrial contact site and cristae organizing system (MICOS) complex.</text>
</comment>
<keyword evidence="6" id="KW-0472">Membrane</keyword>
<dbReference type="AlphaFoldDB" id="A0A811KNQ5"/>